<proteinExistence type="predicted"/>
<comment type="caution">
    <text evidence="2">The sequence shown here is derived from an EMBL/GenBank/DDBJ whole genome shotgun (WGS) entry which is preliminary data.</text>
</comment>
<organism evidence="2 3">
    <name type="scientific">Extremus antarcticus</name>
    <dbReference type="NCBI Taxonomy" id="702011"/>
    <lineage>
        <taxon>Eukaryota</taxon>
        <taxon>Fungi</taxon>
        <taxon>Dikarya</taxon>
        <taxon>Ascomycota</taxon>
        <taxon>Pezizomycotina</taxon>
        <taxon>Dothideomycetes</taxon>
        <taxon>Dothideomycetidae</taxon>
        <taxon>Mycosphaerellales</taxon>
        <taxon>Extremaceae</taxon>
        <taxon>Extremus</taxon>
    </lineage>
</organism>
<name>A0AAJ0D9T7_9PEZI</name>
<dbReference type="EMBL" id="JAWDJX010000127">
    <property type="protein sequence ID" value="KAK3045973.1"/>
    <property type="molecule type" value="Genomic_DNA"/>
</dbReference>
<protein>
    <recommendedName>
        <fullName evidence="1">Metallo-beta-lactamase domain-containing protein</fullName>
    </recommendedName>
</protein>
<accession>A0AAJ0D9T7</accession>
<dbReference type="Proteomes" id="UP001271007">
    <property type="component" value="Unassembled WGS sequence"/>
</dbReference>
<evidence type="ECO:0000259" key="1">
    <source>
        <dbReference type="Pfam" id="PF00753"/>
    </source>
</evidence>
<gene>
    <name evidence="2" type="ORF">LTR09_012499</name>
</gene>
<dbReference type="AlphaFoldDB" id="A0AAJ0D9T7"/>
<feature type="domain" description="Metallo-beta-lactamase" evidence="1">
    <location>
        <begin position="282"/>
        <end position="363"/>
    </location>
</feature>
<dbReference type="SUPFAM" id="SSF56281">
    <property type="entry name" value="Metallo-hydrolase/oxidoreductase"/>
    <property type="match status" value="1"/>
</dbReference>
<dbReference type="InterPro" id="IPR036866">
    <property type="entry name" value="RibonucZ/Hydroxyglut_hydro"/>
</dbReference>
<evidence type="ECO:0000313" key="2">
    <source>
        <dbReference type="EMBL" id="KAK3045973.1"/>
    </source>
</evidence>
<dbReference type="Pfam" id="PF00753">
    <property type="entry name" value="Lactamase_B"/>
    <property type="match status" value="1"/>
</dbReference>
<sequence>MTFEISDGTLRSRIDRTYVYDDYWISAHPDLQPQINFTLVVDATQNGSACFTQGQNSFYVEDPTEALGCADPFLADYLINQARQFALPWLLSKLITDIGVVQLSEGDDAVAQNSYLELFHQELGLSILVYSSSDLPYAIRSKEKNVVFGDSASDLVFSDWELVSTSTATSTQVTSVRLPHRLQTVYNSVSVLEDIAVESIILNEVLQEDFFESGSATTVLRQSQRLATSSEYPRSEVLEFFEAGLWDGPFEGNVSQVVVGYPIPGMEQIMTIYIGYPDYVQVMVEFENGLLITDAAPHRSKIILEWVEANKGGKKITHVVPSHHHRDHVGCVADYLAAGATLGIPEVGKDFYNFTGTVSSMATYSEDSPFVMKDKTVEFRSFRKKGNPHAEDWSFGVATRVDSSNSGDAVVCSLQM</sequence>
<keyword evidence="3" id="KW-1185">Reference proteome</keyword>
<evidence type="ECO:0000313" key="3">
    <source>
        <dbReference type="Proteomes" id="UP001271007"/>
    </source>
</evidence>
<reference evidence="2" key="1">
    <citation type="submission" date="2023-04" db="EMBL/GenBank/DDBJ databases">
        <title>Black Yeasts Isolated from many extreme environments.</title>
        <authorList>
            <person name="Coleine C."/>
            <person name="Stajich J.E."/>
            <person name="Selbmann L."/>
        </authorList>
    </citation>
    <scope>NUCLEOTIDE SEQUENCE</scope>
    <source>
        <strain evidence="2">CCFEE 5312</strain>
    </source>
</reference>
<dbReference type="InterPro" id="IPR001279">
    <property type="entry name" value="Metallo-B-lactamas"/>
</dbReference>
<dbReference type="Gene3D" id="3.60.15.10">
    <property type="entry name" value="Ribonuclease Z/Hydroxyacylglutathione hydrolase-like"/>
    <property type="match status" value="1"/>
</dbReference>